<dbReference type="EMBL" id="OZ004255">
    <property type="protein sequence ID" value="CAK7900651.1"/>
    <property type="molecule type" value="Genomic_DNA"/>
</dbReference>
<feature type="region of interest" description="Disordered" evidence="2">
    <location>
        <begin position="379"/>
        <end position="398"/>
    </location>
</feature>
<dbReference type="Gene3D" id="1.20.870.10">
    <property type="entry name" value="Son of sevenless (SoS) protein Chain: S domain 1"/>
    <property type="match status" value="1"/>
</dbReference>
<organism evidence="7 8">
    <name type="scientific">[Candida] anglica</name>
    <dbReference type="NCBI Taxonomy" id="148631"/>
    <lineage>
        <taxon>Eukaryota</taxon>
        <taxon>Fungi</taxon>
        <taxon>Dikarya</taxon>
        <taxon>Ascomycota</taxon>
        <taxon>Saccharomycotina</taxon>
        <taxon>Pichiomycetes</taxon>
        <taxon>Debaryomycetaceae</taxon>
        <taxon>Kurtzmaniella</taxon>
    </lineage>
</organism>
<dbReference type="SUPFAM" id="SSF48366">
    <property type="entry name" value="Ras GEF"/>
    <property type="match status" value="2"/>
</dbReference>
<evidence type="ECO:0000259" key="5">
    <source>
        <dbReference type="PROSITE" id="PS50212"/>
    </source>
</evidence>
<dbReference type="SMART" id="SM00147">
    <property type="entry name" value="RasGEF"/>
    <property type="match status" value="1"/>
</dbReference>
<feature type="domain" description="N-terminal Ras-GEF" evidence="5">
    <location>
        <begin position="1035"/>
        <end position="1208"/>
    </location>
</feature>
<dbReference type="InterPro" id="IPR000651">
    <property type="entry name" value="Ras-like_Gua-exchang_fac_N"/>
</dbReference>
<accession>A0ABP0E9A1</accession>
<dbReference type="InterPro" id="IPR023578">
    <property type="entry name" value="Ras_GEF_dom_sf"/>
</dbReference>
<dbReference type="PROSITE" id="PS50009">
    <property type="entry name" value="RASGEF_CAT"/>
    <property type="match status" value="1"/>
</dbReference>
<dbReference type="PANTHER" id="PTHR23182">
    <property type="entry name" value="BREAKPOINT CLUSTER REGION PROTEIN BCR"/>
    <property type="match status" value="1"/>
</dbReference>
<dbReference type="PROSITE" id="PS50003">
    <property type="entry name" value="PH_DOMAIN"/>
    <property type="match status" value="1"/>
</dbReference>
<keyword evidence="8" id="KW-1185">Reference proteome</keyword>
<feature type="region of interest" description="Disordered" evidence="2">
    <location>
        <begin position="1609"/>
        <end position="1655"/>
    </location>
</feature>
<proteinExistence type="predicted"/>
<dbReference type="CDD" id="cd06224">
    <property type="entry name" value="REM"/>
    <property type="match status" value="1"/>
</dbReference>
<dbReference type="InterPro" id="IPR001849">
    <property type="entry name" value="PH_domain"/>
</dbReference>
<feature type="region of interest" description="Disordered" evidence="2">
    <location>
        <begin position="996"/>
        <end position="1025"/>
    </location>
</feature>
<feature type="compositionally biased region" description="Low complexity" evidence="2">
    <location>
        <begin position="184"/>
        <end position="199"/>
    </location>
</feature>
<name>A0ABP0E9A1_9ASCO</name>
<feature type="region of interest" description="Disordered" evidence="2">
    <location>
        <begin position="1"/>
        <end position="105"/>
    </location>
</feature>
<feature type="compositionally biased region" description="Low complexity" evidence="2">
    <location>
        <begin position="1640"/>
        <end position="1655"/>
    </location>
</feature>
<dbReference type="SMART" id="SM00324">
    <property type="entry name" value="RhoGAP"/>
    <property type="match status" value="1"/>
</dbReference>
<dbReference type="Proteomes" id="UP001497600">
    <property type="component" value="Chromosome C"/>
</dbReference>
<dbReference type="Pfam" id="PF00618">
    <property type="entry name" value="RasGEF_N"/>
    <property type="match status" value="1"/>
</dbReference>
<evidence type="ECO:0000259" key="3">
    <source>
        <dbReference type="PROSITE" id="PS50003"/>
    </source>
</evidence>
<feature type="compositionally biased region" description="Low complexity" evidence="2">
    <location>
        <begin position="63"/>
        <end position="105"/>
    </location>
</feature>
<feature type="compositionally biased region" description="Low complexity" evidence="2">
    <location>
        <begin position="270"/>
        <end position="289"/>
    </location>
</feature>
<feature type="compositionally biased region" description="Polar residues" evidence="2">
    <location>
        <begin position="17"/>
        <end position="33"/>
    </location>
</feature>
<feature type="domain" description="PH" evidence="3">
    <location>
        <begin position="1634"/>
        <end position="1766"/>
    </location>
</feature>
<evidence type="ECO:0000313" key="7">
    <source>
        <dbReference type="EMBL" id="CAK7900651.1"/>
    </source>
</evidence>
<dbReference type="Gene3D" id="1.10.555.10">
    <property type="entry name" value="Rho GTPase activation protein"/>
    <property type="match status" value="1"/>
</dbReference>
<feature type="domain" description="Rho-GAP" evidence="6">
    <location>
        <begin position="1787"/>
        <end position="1997"/>
    </location>
</feature>
<feature type="region of interest" description="Disordered" evidence="2">
    <location>
        <begin position="172"/>
        <end position="210"/>
    </location>
</feature>
<dbReference type="InterPro" id="IPR001895">
    <property type="entry name" value="RASGEF_cat_dom"/>
</dbReference>
<reference evidence="7 8" key="1">
    <citation type="submission" date="2024-01" db="EMBL/GenBank/DDBJ databases">
        <authorList>
            <consortium name="Genoscope - CEA"/>
            <person name="William W."/>
        </authorList>
    </citation>
    <scope>NUCLEOTIDE SEQUENCE [LARGE SCALE GENOMIC DNA]</scope>
    <source>
        <strain evidence="7 8">29B2s-10</strain>
    </source>
</reference>
<feature type="compositionally biased region" description="Low complexity" evidence="2">
    <location>
        <begin position="671"/>
        <end position="681"/>
    </location>
</feature>
<evidence type="ECO:0000313" key="8">
    <source>
        <dbReference type="Proteomes" id="UP001497600"/>
    </source>
</evidence>
<dbReference type="PROSITE" id="PS50238">
    <property type="entry name" value="RHOGAP"/>
    <property type="match status" value="1"/>
</dbReference>
<dbReference type="CDD" id="cd00159">
    <property type="entry name" value="RhoGAP"/>
    <property type="match status" value="1"/>
</dbReference>
<evidence type="ECO:0000256" key="1">
    <source>
        <dbReference type="PROSITE-ProRule" id="PRU00168"/>
    </source>
</evidence>
<evidence type="ECO:0000259" key="6">
    <source>
        <dbReference type="PROSITE" id="PS50238"/>
    </source>
</evidence>
<feature type="domain" description="Ras-GEF" evidence="4">
    <location>
        <begin position="504"/>
        <end position="799"/>
    </location>
</feature>
<dbReference type="InterPro" id="IPR008936">
    <property type="entry name" value="Rho_GTPase_activation_prot"/>
</dbReference>
<dbReference type="SUPFAM" id="SSF48350">
    <property type="entry name" value="GTPase activation domain, GAP"/>
    <property type="match status" value="1"/>
</dbReference>
<feature type="region of interest" description="Disordered" evidence="2">
    <location>
        <begin position="253"/>
        <end position="294"/>
    </location>
</feature>
<dbReference type="Gene3D" id="1.10.840.10">
    <property type="entry name" value="Ras guanine-nucleotide exchange factors catalytic domain"/>
    <property type="match status" value="1"/>
</dbReference>
<dbReference type="PROSITE" id="PS50212">
    <property type="entry name" value="RASGEF_NTER"/>
    <property type="match status" value="1"/>
</dbReference>
<sequence>MRKIWSRKDKDKRRSWTGASMVSNHDRTGSVSSLKEEDNEEIVHADGGRGAAYGGTAPLSPVGSAHEAGAASSGANTATTTTTMKTTRGGSTSSSSGSNGSSAATSLSQLIKPEYDHRLVKNAWINVIINSHNTEVCEQSLRLFRAEIKGSHLYLYKLLSPLSNVRSFRLDDDSDSVNGTVAPAGTSSTDGNSSNGAGAHIHDLNPSPVGNAPSIYSSHIASTTSLEAPSLYKQSTNASHSTLMDNQSILEDGEATGSSTAPVDGAPSVEAENSSSTTNLNSNSARSAAPVSTTNSSTLTITHFSASPHPDLHYNQETRTFLPSSSIEALIHFILFTPNSNAYSVQQLIQILPIFPNISQILKLVNAFVEAIAAKKFDSTDDGDASTGSGSGTGTVSSGSFSNINERLLLLLKNIQDNFNGFLLNQDIGPIILQILQSLLILNRSGTPNSIEERTGFLTKFESLKKSMLAKQQVLVNLISPEVDCQDLTSLTQLSSYNLLSNVSLVELANTICSIDLHYFQGWNSNLDKSLLLTSSTIEMDFHVKKNPLIFNNDTHMHYLARLLVHHLFLESTVGLSSSAILERKAKILEKWIDLGCLLDKLGNMSSWLGIASIVLSQPILRLTRVWSLISSDYIKLLKNDWSPVLFELDRRYLTNGIRVNSDNNDHNESNESNENSNNGGDDLKDSFHIMAPRGLGKIYPKENVVPYFGDLSIGNSLGPLNVQELENVWKKINYSFNRWNEYLSNLKNHQEIIQYNKDVLRRYDSMGFILSNESLNQVLYLGVNDDSAATVSGKMPPHFDDVDTTPPQEISINDELRENLFKLIEINCKSIDLKKLMELSLASEPHLPENYMILDRYAMKQHRNQESMSINSQESLPMTLTEYAPRVTVFNPLARIPLFNNTYFKINLNKYDELTGVMNGNVLEVNPIALDGKRNIVIDDELVFRIDDFINDMENSIHDFDEIDNVDIDDDVPGLGIDVDDILNSDKFNNLTIESPKIGSRGGRRPVSNGESLPMTDDTASSSGMGGGVGGLNLKYLPKYASIDRLIDLLLIDARFYNDNIKMDLNEYRFVFLLNYESFITTKDFLDKLAHRFINSGNAVISIMKKNFFSKTDKPFDVSQFVNWDIDDTVDLTELGEVDYELLIKIQINILKVLIVMLNNFYSNFATDLNNRTVLVKLLKLYSNEILQWYNSNKINDQLEGSFEGLVNYYKRLKKLFIKKSYRPVEITKFDEYLINDFKFNNSLHEVPINRNLPGHKNVGKIEKFLHKFNKLLTIFYKGIRVEDWMKVFKILEYSFETNNMLEFNLQKNSMNDDNLMISNVFTFLESLNDSKEKMLILKKFPLIFRKLFKLYYKFKVYLLIQLTDLNITVDERLDRMKTLLIMVQTSKLKMKDHQFIFEGTVGTGIPSCIESAITNVIYSPESRTFTNLWVKAANSLTDQNVSASSFDDLTSLLPTTISEHDLAINHEPLLPCFGWIIENFIEVNKIPNYYRAETGVINFNKKYLVYKVIKELGIEDLDPITGDPQEINHHDTREFEFLLKLDETLVRKQNIKDFNMLEKDKHKLFRSVLKEQHRILILDNKKKIARDNLISQSLTLTSTGSTLQSTLVGSSTGGGNGVSNSANGNGNGNVPTTVLPGSLNKKNSSSSLRRQSLSYKSNSSSRFKISGLFNKARPFSLNVSGLGGSSTPEKTLSLKELPTPESQIDPKQKPYLIIPMKNKKIFPVYLLPLCFKIDSENSNEDYFFQSCNEYDLNDWLMKLGFANRHWFYSKNLNLKVNNPNITFGVPISLICNREKSFSPSVLSVLFHEIETEGLKDVGIYRISSSVSDLNQVKSIIDKTGTINFHDRSWDVHTLTSVVKTYLRELPDALLTDKVIEKFFETKQAIEEALEVPVGSSSALDVGHSHETTPFISEIESYKDILQSLPTVNYYTLKLLLRHLQKISHFSDSNRMTPSNLATVIGPALTEASSLEQLVNNFGFMNSILEKLIVHFNYVFDEDAEEDEEEEEEEDVVIGDGFGGVSYEKHEGGVTPSTNLEHEIEGKNSIEELKEKILLGDNKESVSIGPIESTEDNGILLQETPLATDNNDMIKDVLLEERSS</sequence>
<dbReference type="Pfam" id="PF00620">
    <property type="entry name" value="RhoGAP"/>
    <property type="match status" value="1"/>
</dbReference>
<dbReference type="InterPro" id="IPR000198">
    <property type="entry name" value="RhoGAP_dom"/>
</dbReference>
<dbReference type="PANTHER" id="PTHR23182:SF1">
    <property type="entry name" value="RHO GTPASE ACTIVATING PROTEIN AT 1A, ISOFORM E"/>
    <property type="match status" value="1"/>
</dbReference>
<feature type="compositionally biased region" description="Basic and acidic residues" evidence="2">
    <location>
        <begin position="1"/>
        <end position="14"/>
    </location>
</feature>
<dbReference type="Pfam" id="PF00617">
    <property type="entry name" value="RasGEF"/>
    <property type="match status" value="1"/>
</dbReference>
<dbReference type="InterPro" id="IPR037769">
    <property type="entry name" value="Abr/Bcr"/>
</dbReference>
<feature type="region of interest" description="Disordered" evidence="2">
    <location>
        <begin position="660"/>
        <end position="684"/>
    </location>
</feature>
<gene>
    <name evidence="7" type="ORF">CAAN4_C08328</name>
</gene>
<evidence type="ECO:0000256" key="2">
    <source>
        <dbReference type="SAM" id="MobiDB-lite"/>
    </source>
</evidence>
<keyword evidence="1" id="KW-0344">Guanine-nucleotide releasing factor</keyword>
<dbReference type="InterPro" id="IPR036964">
    <property type="entry name" value="RASGEF_cat_dom_sf"/>
</dbReference>
<evidence type="ECO:0000259" key="4">
    <source>
        <dbReference type="PROSITE" id="PS50009"/>
    </source>
</evidence>
<protein>
    <submittedName>
        <fullName evidence="7">Uncharacterized protein</fullName>
    </submittedName>
</protein>